<reference evidence="2" key="1">
    <citation type="submission" date="2016-07" db="EMBL/GenBank/DDBJ databases">
        <authorList>
            <person name="Florea S."/>
            <person name="Webb J.S."/>
            <person name="Jaromczyk J."/>
            <person name="Schardl C.L."/>
        </authorList>
    </citation>
    <scope>NUCLEOTIDE SEQUENCE [LARGE SCALE GENOMIC DNA]</scope>
    <source>
        <strain evidence="2">IPBSL-7</strain>
    </source>
</reference>
<dbReference type="AlphaFoldDB" id="A0A1C0AI05"/>
<dbReference type="EMBL" id="MBQD01000025">
    <property type="protein sequence ID" value="OCL31683.1"/>
    <property type="molecule type" value="Genomic_DNA"/>
</dbReference>
<dbReference type="InterPro" id="IPR011697">
    <property type="entry name" value="Peptidase_C26"/>
</dbReference>
<accession>A0A1C0AI05</accession>
<dbReference type="GO" id="GO:0005829">
    <property type="term" value="C:cytosol"/>
    <property type="evidence" value="ECO:0007669"/>
    <property type="project" value="TreeGrafter"/>
</dbReference>
<name>A0A1C0AI05_9ACTN</name>
<proteinExistence type="predicted"/>
<sequence>MKLLVIAPATSYEPGPFGDLLTRLAEDTVETARREGWTPTLIGLEDCGDHRWQPALAAADAVVILGGHDVDPRLYGGPLDYPGSGDHLVTADRRALIVIQACRADRRPLLGICRGMHLINVAYGGDLIPHLVTHLNHRRPEGDPMRDHLVDVAPESSLAAVLPERQVTVRSSHHQAIGVLGRGLKPVAWATHDGVIEAVEDPERPVLAVQWHPEDQGAEPDQLPALLGWLAAELRDATERERPAS</sequence>
<evidence type="ECO:0000313" key="1">
    <source>
        <dbReference type="EMBL" id="OCL31683.1"/>
    </source>
</evidence>
<dbReference type="PANTHER" id="PTHR43235:SF1">
    <property type="entry name" value="GLUTAMINE AMIDOTRANSFERASE PB2B2.05-RELATED"/>
    <property type="match status" value="1"/>
</dbReference>
<dbReference type="Gene3D" id="3.40.50.880">
    <property type="match status" value="1"/>
</dbReference>
<dbReference type="SUPFAM" id="SSF52317">
    <property type="entry name" value="Class I glutamine amidotransferase-like"/>
    <property type="match status" value="1"/>
</dbReference>
<keyword evidence="2" id="KW-1185">Reference proteome</keyword>
<dbReference type="InterPro" id="IPR044668">
    <property type="entry name" value="PuuD-like"/>
</dbReference>
<dbReference type="GO" id="GO:0033969">
    <property type="term" value="F:gamma-glutamyl-gamma-aminobutyrate hydrolase activity"/>
    <property type="evidence" value="ECO:0007669"/>
    <property type="project" value="TreeGrafter"/>
</dbReference>
<organism evidence="1 2">
    <name type="scientific">Tessaracoccus lapidicaptus</name>
    <dbReference type="NCBI Taxonomy" id="1427523"/>
    <lineage>
        <taxon>Bacteria</taxon>
        <taxon>Bacillati</taxon>
        <taxon>Actinomycetota</taxon>
        <taxon>Actinomycetes</taxon>
        <taxon>Propionibacteriales</taxon>
        <taxon>Propionibacteriaceae</taxon>
        <taxon>Tessaracoccus</taxon>
    </lineage>
</organism>
<dbReference type="GO" id="GO:0006598">
    <property type="term" value="P:polyamine catabolic process"/>
    <property type="evidence" value="ECO:0007669"/>
    <property type="project" value="TreeGrafter"/>
</dbReference>
<dbReference type="InterPro" id="IPR029062">
    <property type="entry name" value="Class_I_gatase-like"/>
</dbReference>
<dbReference type="PROSITE" id="PS51273">
    <property type="entry name" value="GATASE_TYPE_1"/>
    <property type="match status" value="1"/>
</dbReference>
<dbReference type="Pfam" id="PF07722">
    <property type="entry name" value="Peptidase_C26"/>
    <property type="match status" value="1"/>
</dbReference>
<evidence type="ECO:0000313" key="2">
    <source>
        <dbReference type="Proteomes" id="UP000093501"/>
    </source>
</evidence>
<comment type="caution">
    <text evidence="1">The sequence shown here is derived from an EMBL/GenBank/DDBJ whole genome shotgun (WGS) entry which is preliminary data.</text>
</comment>
<dbReference type="PANTHER" id="PTHR43235">
    <property type="entry name" value="GLUTAMINE AMIDOTRANSFERASE PB2B2.05-RELATED"/>
    <property type="match status" value="1"/>
</dbReference>
<dbReference type="RefSeq" id="WP_068752460.1">
    <property type="nucleotide sequence ID" value="NZ_LR214441.1"/>
</dbReference>
<dbReference type="Proteomes" id="UP000093501">
    <property type="component" value="Unassembled WGS sequence"/>
</dbReference>
<gene>
    <name evidence="1" type="ORF">BCR15_08620</name>
</gene>
<protein>
    <submittedName>
        <fullName evidence="1">Uncharacterized protein</fullName>
    </submittedName>
</protein>